<dbReference type="STRING" id="267850.ADINL_0582"/>
<dbReference type="Proteomes" id="UP000027318">
    <property type="component" value="Unassembled WGS sequence"/>
</dbReference>
<dbReference type="Pfam" id="PF04348">
    <property type="entry name" value="LppC"/>
    <property type="match status" value="1"/>
</dbReference>
<evidence type="ECO:0000256" key="1">
    <source>
        <dbReference type="ARBA" id="ARBA00022729"/>
    </source>
</evidence>
<accession>A0A063Y3Q9</accession>
<protein>
    <submittedName>
        <fullName evidence="9">LppC putative lipoprotein</fullName>
    </submittedName>
</protein>
<evidence type="ECO:0000313" key="10">
    <source>
        <dbReference type="Proteomes" id="UP000027318"/>
    </source>
</evidence>
<name>A0A063Y3Q9_9GAMM</name>
<dbReference type="Gene3D" id="1.25.40.650">
    <property type="match status" value="1"/>
</dbReference>
<dbReference type="Gene3D" id="3.40.50.2300">
    <property type="match status" value="2"/>
</dbReference>
<dbReference type="GO" id="GO:0031241">
    <property type="term" value="C:periplasmic side of cell outer membrane"/>
    <property type="evidence" value="ECO:0007669"/>
    <property type="project" value="TreeGrafter"/>
</dbReference>
<dbReference type="PROSITE" id="PS51257">
    <property type="entry name" value="PROKAR_LIPOPROTEIN"/>
    <property type="match status" value="1"/>
</dbReference>
<keyword evidence="1 8" id="KW-0732">Signal</keyword>
<dbReference type="PANTHER" id="PTHR38038">
    <property type="entry name" value="PENICILLIN-BINDING PROTEIN ACTIVATOR LPOA"/>
    <property type="match status" value="1"/>
</dbReference>
<keyword evidence="2" id="KW-0133">Cell shape</keyword>
<evidence type="ECO:0000313" key="9">
    <source>
        <dbReference type="EMBL" id="KDE40933.1"/>
    </source>
</evidence>
<proteinExistence type="predicted"/>
<evidence type="ECO:0000256" key="8">
    <source>
        <dbReference type="SAM" id="SignalP"/>
    </source>
</evidence>
<dbReference type="GO" id="GO:0009252">
    <property type="term" value="P:peptidoglycan biosynthetic process"/>
    <property type="evidence" value="ECO:0007669"/>
    <property type="project" value="UniProtKB-KW"/>
</dbReference>
<keyword evidence="4" id="KW-0472">Membrane</keyword>
<dbReference type="InterPro" id="IPR011990">
    <property type="entry name" value="TPR-like_helical_dom_sf"/>
</dbReference>
<keyword evidence="3" id="KW-0573">Peptidoglycan synthesis</keyword>
<evidence type="ECO:0000256" key="2">
    <source>
        <dbReference type="ARBA" id="ARBA00022960"/>
    </source>
</evidence>
<dbReference type="InterPro" id="IPR028082">
    <property type="entry name" value="Peripla_BP_I"/>
</dbReference>
<dbReference type="InterPro" id="IPR007443">
    <property type="entry name" value="LpoA"/>
</dbReference>
<keyword evidence="5" id="KW-0564">Palmitate</keyword>
<keyword evidence="6" id="KW-0998">Cell outer membrane</keyword>
<feature type="signal peptide" evidence="8">
    <location>
        <begin position="1"/>
        <end position="22"/>
    </location>
</feature>
<evidence type="ECO:0000256" key="4">
    <source>
        <dbReference type="ARBA" id="ARBA00023136"/>
    </source>
</evidence>
<dbReference type="SUPFAM" id="SSF53822">
    <property type="entry name" value="Periplasmic binding protein-like I"/>
    <property type="match status" value="1"/>
</dbReference>
<dbReference type="GO" id="GO:0030234">
    <property type="term" value="F:enzyme regulator activity"/>
    <property type="evidence" value="ECO:0007669"/>
    <property type="project" value="TreeGrafter"/>
</dbReference>
<reference evidence="9 10" key="1">
    <citation type="journal article" date="2005" name="Int. J. Syst. Evol. Microbiol.">
        <title>Nitrincola lacisaponensis gen. nov., sp. nov., a novel alkaliphilic bacterium isolated from an alkaline, saline lake.</title>
        <authorList>
            <person name="Dimitriu P.A."/>
            <person name="Shukla S.K."/>
            <person name="Conradt J."/>
            <person name="Marquez M.C."/>
            <person name="Ventosa A."/>
            <person name="Maglia A."/>
            <person name="Peyton B.M."/>
            <person name="Pinkart H.C."/>
            <person name="Mormile M.R."/>
        </authorList>
    </citation>
    <scope>NUCLEOTIDE SEQUENCE [LARGE SCALE GENOMIC DNA]</scope>
    <source>
        <strain evidence="9 10">4CA</strain>
    </source>
</reference>
<dbReference type="Gene3D" id="1.25.40.10">
    <property type="entry name" value="Tetratricopeptide repeat domain"/>
    <property type="match status" value="1"/>
</dbReference>
<evidence type="ECO:0000256" key="5">
    <source>
        <dbReference type="ARBA" id="ARBA00023139"/>
    </source>
</evidence>
<evidence type="ECO:0000256" key="7">
    <source>
        <dbReference type="ARBA" id="ARBA00023288"/>
    </source>
</evidence>
<dbReference type="GO" id="GO:0008360">
    <property type="term" value="P:regulation of cell shape"/>
    <property type="evidence" value="ECO:0007669"/>
    <property type="project" value="UniProtKB-KW"/>
</dbReference>
<keyword evidence="10" id="KW-1185">Reference proteome</keyword>
<evidence type="ECO:0000256" key="3">
    <source>
        <dbReference type="ARBA" id="ARBA00022984"/>
    </source>
</evidence>
<comment type="caution">
    <text evidence="9">The sequence shown here is derived from an EMBL/GenBank/DDBJ whole genome shotgun (WGS) entry which is preliminary data.</text>
</comment>
<keyword evidence="7 9" id="KW-0449">Lipoprotein</keyword>
<feature type="chain" id="PRO_5001620347" evidence="8">
    <location>
        <begin position="23"/>
        <end position="596"/>
    </location>
</feature>
<dbReference type="AlphaFoldDB" id="A0A063Y3Q9"/>
<dbReference type="PANTHER" id="PTHR38038:SF1">
    <property type="entry name" value="PENICILLIN-BINDING PROTEIN ACTIVATOR LPOA"/>
    <property type="match status" value="1"/>
</dbReference>
<gene>
    <name evidence="9" type="ORF">ADINL_0582</name>
</gene>
<sequence length="596" mass="65954">MRLRLPLLLLLALLLSACGSLPSTQVMTPPTDDNEVRQLLSAAHSAPPEQAARLRAEAAQRLTDQEQPTEALSILESIDKRRLPAELGLDIALQQAELALALEQPDRALQTLDFRTLPANLNNEQVIQLNQARADAFNQLGNSVSAARELISASQMTQDNSLKQTLHNQIWATLRSASAATLRQATQDTGNNFLEQGWFERAAMLAGIDDFGEQQEQLFDWQLLWDQHPAAELPPQDTDSRIATDLGPIPLPGMTQRTALFLPLQGDLADISRIIIEGYITALQTSGGHQSEVVLLDSDDIRTPEQLFHAARVQGADFIVGPLDRSFVNQLAQFPEHPVTVLALNPAQEGNNPPLQLDLSSDHEATAMARRAIELGYRSAMLIRSNNRSGERFEQLLREAFEQQGGSISATLNFRPTESNSEQIRQLLMQDPEIARTMPSRSRSGMSVNVRHETDVIFMATEASDARLIRPMLLYHFAGSIPVMANSQLFEGNPSAARDADLNGITFVDLPWRLAEPSPTRQALLEKRSDTDSDIGKLYALGADTYLISQQLPQLLRHQKGIQGETGILKLGNNRRLIRELSWAQFINGVPQLITE</sequence>
<evidence type="ECO:0000256" key="6">
    <source>
        <dbReference type="ARBA" id="ARBA00023237"/>
    </source>
</evidence>
<dbReference type="CDD" id="cd06339">
    <property type="entry name" value="PBP1_YraM_LppC_lipoprotein-like"/>
    <property type="match status" value="1"/>
</dbReference>
<dbReference type="EMBL" id="JMSZ01000015">
    <property type="protein sequence ID" value="KDE40933.1"/>
    <property type="molecule type" value="Genomic_DNA"/>
</dbReference>
<organism evidence="9 10">
    <name type="scientific">Nitrincola lacisaponensis</name>
    <dbReference type="NCBI Taxonomy" id="267850"/>
    <lineage>
        <taxon>Bacteria</taxon>
        <taxon>Pseudomonadati</taxon>
        <taxon>Pseudomonadota</taxon>
        <taxon>Gammaproteobacteria</taxon>
        <taxon>Oceanospirillales</taxon>
        <taxon>Oceanospirillaceae</taxon>
        <taxon>Nitrincola</taxon>
    </lineage>
</organism>